<dbReference type="RefSeq" id="WP_043843662.1">
    <property type="nucleotide sequence ID" value="NZ_AQQW01000004.1"/>
</dbReference>
<dbReference type="InterPro" id="IPR029044">
    <property type="entry name" value="Nucleotide-diphossugar_trans"/>
</dbReference>
<dbReference type="SUPFAM" id="SSF53448">
    <property type="entry name" value="Nucleotide-diphospho-sugar transferases"/>
    <property type="match status" value="1"/>
</dbReference>
<comment type="caution">
    <text evidence="3">The sequence shown here is derived from an EMBL/GenBank/DDBJ whole genome shotgun (WGS) entry which is preliminary data.</text>
</comment>
<keyword evidence="3" id="KW-0808">Transferase</keyword>
<dbReference type="AlphaFoldDB" id="W4HKE6"/>
<dbReference type="Proteomes" id="UP000019063">
    <property type="component" value="Unassembled WGS sequence"/>
</dbReference>
<evidence type="ECO:0000313" key="4">
    <source>
        <dbReference type="Proteomes" id="UP000019063"/>
    </source>
</evidence>
<dbReference type="eggNOG" id="COG0836">
    <property type="taxonomic scope" value="Bacteria"/>
</dbReference>
<evidence type="ECO:0000259" key="2">
    <source>
        <dbReference type="Pfam" id="PF01050"/>
    </source>
</evidence>
<dbReference type="InterPro" id="IPR005835">
    <property type="entry name" value="NTP_transferase_dom"/>
</dbReference>
<dbReference type="GO" id="GO:0005976">
    <property type="term" value="P:polysaccharide metabolic process"/>
    <property type="evidence" value="ECO:0007669"/>
    <property type="project" value="InterPro"/>
</dbReference>
<proteinExistence type="predicted"/>
<dbReference type="Pfam" id="PF01050">
    <property type="entry name" value="MannoseP_isomer"/>
    <property type="match status" value="1"/>
</dbReference>
<dbReference type="InterPro" id="IPR014710">
    <property type="entry name" value="RmlC-like_jellyroll"/>
</dbReference>
<keyword evidence="3" id="KW-0548">Nucleotidyltransferase</keyword>
<dbReference type="Pfam" id="PF00483">
    <property type="entry name" value="NTP_transferase"/>
    <property type="match status" value="1"/>
</dbReference>
<dbReference type="PANTHER" id="PTHR46390:SF1">
    <property type="entry name" value="MANNOSE-1-PHOSPHATE GUANYLYLTRANSFERASE"/>
    <property type="match status" value="1"/>
</dbReference>
<dbReference type="GO" id="GO:0004475">
    <property type="term" value="F:mannose-1-phosphate guanylyltransferase (GTP) activity"/>
    <property type="evidence" value="ECO:0007669"/>
    <property type="project" value="TreeGrafter"/>
</dbReference>
<evidence type="ECO:0000313" key="3">
    <source>
        <dbReference type="EMBL" id="ETW13217.1"/>
    </source>
</evidence>
<evidence type="ECO:0000259" key="1">
    <source>
        <dbReference type="Pfam" id="PF00483"/>
    </source>
</evidence>
<organism evidence="3 4">
    <name type="scientific">Roseivivax marinus</name>
    <dbReference type="NCBI Taxonomy" id="1379903"/>
    <lineage>
        <taxon>Bacteria</taxon>
        <taxon>Pseudomonadati</taxon>
        <taxon>Pseudomonadota</taxon>
        <taxon>Alphaproteobacteria</taxon>
        <taxon>Rhodobacterales</taxon>
        <taxon>Roseobacteraceae</taxon>
        <taxon>Roseivivax</taxon>
    </lineage>
</organism>
<dbReference type="EMBL" id="AQQW01000004">
    <property type="protein sequence ID" value="ETW13217.1"/>
    <property type="molecule type" value="Genomic_DNA"/>
</dbReference>
<dbReference type="Gene3D" id="3.90.550.10">
    <property type="entry name" value="Spore Coat Polysaccharide Biosynthesis Protein SpsA, Chain A"/>
    <property type="match status" value="1"/>
</dbReference>
<dbReference type="PANTHER" id="PTHR46390">
    <property type="entry name" value="MANNOSE-1-PHOSPHATE GUANYLYLTRANSFERASE"/>
    <property type="match status" value="1"/>
</dbReference>
<accession>W4HKE6</accession>
<keyword evidence="4" id="KW-1185">Reference proteome</keyword>
<dbReference type="InterPro" id="IPR011051">
    <property type="entry name" value="RmlC_Cupin_sf"/>
</dbReference>
<dbReference type="GO" id="GO:0009298">
    <property type="term" value="P:GDP-mannose biosynthetic process"/>
    <property type="evidence" value="ECO:0007669"/>
    <property type="project" value="TreeGrafter"/>
</dbReference>
<dbReference type="Gene3D" id="2.60.120.10">
    <property type="entry name" value="Jelly Rolls"/>
    <property type="match status" value="1"/>
</dbReference>
<dbReference type="PATRIC" id="fig|1317118.6.peg.1740"/>
<dbReference type="InterPro" id="IPR001538">
    <property type="entry name" value="Man6P_isomerase-2_C"/>
</dbReference>
<feature type="domain" description="Mannose-6-phosphate isomerase type II C-terminal" evidence="2">
    <location>
        <begin position="340"/>
        <end position="450"/>
    </location>
</feature>
<sequence>MIHPILLCGGRGARLWPSSRDTFPKQFASIMSERSAFQQTLARLAGPGIAAAVVTTVEDYRFIAAGQAQEIGMIDLRLAIEPAGLGTAAAVLASALAIEDDADAMVLVLPVDYARDAGALFAEGLQAAAASLRPGTALLFTEEVVEEVAPRQMAVVGGKGGAAARLRSVPDPDDGALTGAALLRRDDLIALFKAAAPEMLEACRHAVADAPAEPGVMRLDATAFDGVAPCDFTEMVVSGPMPTQRAPMAAPCTALGTWSSVWDLLEKDGDGVAITGPAVGVRCRDSLLRSEDPAIQVVGLGLSNTVAVATRDAVLVADRDHLDALPEAISRLRRTEAPQATDHPRYHRPWGWYETLVLGHRFQVKRIMVKPGGVLSLQSHVHRSEHWVVVGGSAQVTVGEEVRLVPENGSVYIPVGTVHRMANPGKVPMYLIEVQTGEYLGEDDIERYEDIYNRC</sequence>
<protein>
    <submittedName>
        <fullName evidence="3">Mannose-1-phosphate guanylyltransferase (GDP)</fullName>
    </submittedName>
</protein>
<reference evidence="3 4" key="1">
    <citation type="journal article" date="2014" name="Antonie Van Leeuwenhoek">
        <title>Roseivivax atlanticus sp. nov., isolated from surface seawater of the Atlantic Ocean.</title>
        <authorList>
            <person name="Li G."/>
            <person name="Lai Q."/>
            <person name="Liu X."/>
            <person name="Sun F."/>
            <person name="Shao Z."/>
        </authorList>
    </citation>
    <scope>NUCLEOTIDE SEQUENCE [LARGE SCALE GENOMIC DNA]</scope>
    <source>
        <strain evidence="3 4">22II-s10s</strain>
    </source>
</reference>
<dbReference type="FunFam" id="2.60.120.10:FF:000032">
    <property type="entry name" value="Mannose-1-phosphate guanylyltransferase/mannose-6-phosphate isomerase"/>
    <property type="match status" value="1"/>
</dbReference>
<dbReference type="eggNOG" id="COG0662">
    <property type="taxonomic scope" value="Bacteria"/>
</dbReference>
<dbReference type="CDD" id="cd02213">
    <property type="entry name" value="cupin_PMI_typeII_C"/>
    <property type="match status" value="1"/>
</dbReference>
<dbReference type="InterPro" id="IPR051161">
    <property type="entry name" value="Mannose-6P_isomerase_type2"/>
</dbReference>
<gene>
    <name evidence="3" type="ORF">ATO8_08396</name>
</gene>
<dbReference type="STRING" id="1379903.ATO8_08396"/>
<feature type="domain" description="Nucleotidyl transferase" evidence="1">
    <location>
        <begin position="4"/>
        <end position="144"/>
    </location>
</feature>
<dbReference type="SUPFAM" id="SSF51182">
    <property type="entry name" value="RmlC-like cupins"/>
    <property type="match status" value="1"/>
</dbReference>
<name>W4HKE6_9RHOB</name>